<evidence type="ECO:0000313" key="5">
    <source>
        <dbReference type="EMBL" id="KAF2794071.1"/>
    </source>
</evidence>
<evidence type="ECO:0000259" key="4">
    <source>
        <dbReference type="PROSITE" id="PS50048"/>
    </source>
</evidence>
<dbReference type="SMART" id="SM00906">
    <property type="entry name" value="Fungal_trans"/>
    <property type="match status" value="1"/>
</dbReference>
<name>A0A6A6XCP6_9PLEO</name>
<organism evidence="5 6">
    <name type="scientific">Melanomma pulvis-pyrius CBS 109.77</name>
    <dbReference type="NCBI Taxonomy" id="1314802"/>
    <lineage>
        <taxon>Eukaryota</taxon>
        <taxon>Fungi</taxon>
        <taxon>Dikarya</taxon>
        <taxon>Ascomycota</taxon>
        <taxon>Pezizomycotina</taxon>
        <taxon>Dothideomycetes</taxon>
        <taxon>Pleosporomycetidae</taxon>
        <taxon>Pleosporales</taxon>
        <taxon>Melanommataceae</taxon>
        <taxon>Melanomma</taxon>
    </lineage>
</organism>
<dbReference type="PANTHER" id="PTHR46910:SF5">
    <property type="entry name" value="ZN(II)2CYS6 TRANSCRIPTION FACTOR (EUROFUNG)"/>
    <property type="match status" value="1"/>
</dbReference>
<dbReference type="CDD" id="cd12148">
    <property type="entry name" value="fungal_TF_MHR"/>
    <property type="match status" value="1"/>
</dbReference>
<evidence type="ECO:0000256" key="1">
    <source>
        <dbReference type="ARBA" id="ARBA00022723"/>
    </source>
</evidence>
<dbReference type="Pfam" id="PF04082">
    <property type="entry name" value="Fungal_trans"/>
    <property type="match status" value="1"/>
</dbReference>
<dbReference type="InterPro" id="IPR007219">
    <property type="entry name" value="XnlR_reg_dom"/>
</dbReference>
<dbReference type="OrthoDB" id="103819at2759"/>
<dbReference type="GO" id="GO:0003677">
    <property type="term" value="F:DNA binding"/>
    <property type="evidence" value="ECO:0007669"/>
    <property type="project" value="InterPro"/>
</dbReference>
<dbReference type="InterPro" id="IPR036864">
    <property type="entry name" value="Zn2-C6_fun-type_DNA-bd_sf"/>
</dbReference>
<proteinExistence type="predicted"/>
<keyword evidence="2" id="KW-0539">Nucleus</keyword>
<reference evidence="5" key="1">
    <citation type="journal article" date="2020" name="Stud. Mycol.">
        <title>101 Dothideomycetes genomes: a test case for predicting lifestyles and emergence of pathogens.</title>
        <authorList>
            <person name="Haridas S."/>
            <person name="Albert R."/>
            <person name="Binder M."/>
            <person name="Bloem J."/>
            <person name="Labutti K."/>
            <person name="Salamov A."/>
            <person name="Andreopoulos B."/>
            <person name="Baker S."/>
            <person name="Barry K."/>
            <person name="Bills G."/>
            <person name="Bluhm B."/>
            <person name="Cannon C."/>
            <person name="Castanera R."/>
            <person name="Culley D."/>
            <person name="Daum C."/>
            <person name="Ezra D."/>
            <person name="Gonzalez J."/>
            <person name="Henrissat B."/>
            <person name="Kuo A."/>
            <person name="Liang C."/>
            <person name="Lipzen A."/>
            <person name="Lutzoni F."/>
            <person name="Magnuson J."/>
            <person name="Mondo S."/>
            <person name="Nolan M."/>
            <person name="Ohm R."/>
            <person name="Pangilinan J."/>
            <person name="Park H.-J."/>
            <person name="Ramirez L."/>
            <person name="Alfaro M."/>
            <person name="Sun H."/>
            <person name="Tritt A."/>
            <person name="Yoshinaga Y."/>
            <person name="Zwiers L.-H."/>
            <person name="Turgeon B."/>
            <person name="Goodwin S."/>
            <person name="Spatafora J."/>
            <person name="Crous P."/>
            <person name="Grigoriev I."/>
        </authorList>
    </citation>
    <scope>NUCLEOTIDE SEQUENCE</scope>
    <source>
        <strain evidence="5">CBS 109.77</strain>
    </source>
</reference>
<feature type="region of interest" description="Disordered" evidence="3">
    <location>
        <begin position="32"/>
        <end position="51"/>
    </location>
</feature>
<evidence type="ECO:0000256" key="3">
    <source>
        <dbReference type="SAM" id="MobiDB-lite"/>
    </source>
</evidence>
<keyword evidence="6" id="KW-1185">Reference proteome</keyword>
<feature type="domain" description="Zn(2)-C6 fungal-type" evidence="4">
    <location>
        <begin position="1"/>
        <end position="27"/>
    </location>
</feature>
<dbReference type="Gene3D" id="4.10.240.10">
    <property type="entry name" value="Zn(2)-C6 fungal-type DNA-binding domain"/>
    <property type="match status" value="1"/>
</dbReference>
<gene>
    <name evidence="5" type="ORF">K505DRAFT_242965</name>
</gene>
<dbReference type="SUPFAM" id="SSF57701">
    <property type="entry name" value="Zn2/Cys6 DNA-binding domain"/>
    <property type="match status" value="1"/>
</dbReference>
<dbReference type="Pfam" id="PF00172">
    <property type="entry name" value="Zn_clus"/>
    <property type="match status" value="1"/>
</dbReference>
<evidence type="ECO:0000313" key="6">
    <source>
        <dbReference type="Proteomes" id="UP000799757"/>
    </source>
</evidence>
<accession>A0A6A6XCP6</accession>
<sequence length="628" mass="69741">CDTCRARKVRCDRNDPCGNCLDGNIKCCRTPAASRRAQPAKRQRSAESKPITHTSFKKYELEVNQSPATLSASVPHSPSIVEAHDFIQRELNTSVHMEASRLAVLNSAMSFVNHLSHITKPSAPVISQGSSDGDRLDGITYPSIELLYWILREMKGNNMGPYVLDYFKHVSPKSLRTMGLALMNRDGDPETLLLSSICANSVAFKFINTILSDDQPEGMDSGLRACADRHLESIQIAMNRIHLLATPSMLFLQALLCSAFISQGTGDSVSCWTFISTACKVCEDLGLEKKVEACQNELDMEEQEVYYCFTWCHILDKNYSMMLGRSRCLLDHAGLDSVFSSTINRTMSSLLYTYLQFVPIQAIFISELHPTRILNNQSLIPRVEFVVVDLLRRMEDIHAQISKLRGPSNSWGGLYVGSELSTVEFSYHTLLTSILGSRQICSPRRPYVDKDYLDSARLAMSTLRAIQVEASSYITDVRAHVSTVLYHPLTPFFVLFCHVVATSSEHDFQMLKQIASGLDGLTHLSPSIAKVQNLFNSFIELSEGVVVSGPGKLTTPGVGLETRPQIEGATQQPVSRMDVEGPSFPGNDQISMSLELPMDNMIANLDPVWGLFDAQPTLDWLDADFSSL</sequence>
<dbReference type="GO" id="GO:0000981">
    <property type="term" value="F:DNA-binding transcription factor activity, RNA polymerase II-specific"/>
    <property type="evidence" value="ECO:0007669"/>
    <property type="project" value="InterPro"/>
</dbReference>
<feature type="non-terminal residue" evidence="5">
    <location>
        <position position="1"/>
    </location>
</feature>
<dbReference type="InterPro" id="IPR001138">
    <property type="entry name" value="Zn2Cys6_DnaBD"/>
</dbReference>
<dbReference type="AlphaFoldDB" id="A0A6A6XCP6"/>
<dbReference type="GO" id="GO:0006351">
    <property type="term" value="P:DNA-templated transcription"/>
    <property type="evidence" value="ECO:0007669"/>
    <property type="project" value="InterPro"/>
</dbReference>
<dbReference type="InterPro" id="IPR050987">
    <property type="entry name" value="AtrR-like"/>
</dbReference>
<dbReference type="Proteomes" id="UP000799757">
    <property type="component" value="Unassembled WGS sequence"/>
</dbReference>
<dbReference type="CDD" id="cd00067">
    <property type="entry name" value="GAL4"/>
    <property type="match status" value="1"/>
</dbReference>
<dbReference type="PROSITE" id="PS50048">
    <property type="entry name" value="ZN2_CY6_FUNGAL_2"/>
    <property type="match status" value="1"/>
</dbReference>
<protein>
    <recommendedName>
        <fullName evidence="4">Zn(2)-C6 fungal-type domain-containing protein</fullName>
    </recommendedName>
</protein>
<dbReference type="GO" id="GO:0008270">
    <property type="term" value="F:zinc ion binding"/>
    <property type="evidence" value="ECO:0007669"/>
    <property type="project" value="InterPro"/>
</dbReference>
<dbReference type="EMBL" id="MU001904">
    <property type="protein sequence ID" value="KAF2794071.1"/>
    <property type="molecule type" value="Genomic_DNA"/>
</dbReference>
<evidence type="ECO:0000256" key="2">
    <source>
        <dbReference type="ARBA" id="ARBA00023242"/>
    </source>
</evidence>
<keyword evidence="1" id="KW-0479">Metal-binding</keyword>
<dbReference type="PANTHER" id="PTHR46910">
    <property type="entry name" value="TRANSCRIPTION FACTOR PDR1"/>
    <property type="match status" value="1"/>
</dbReference>